<dbReference type="Proteomes" id="UP000005933">
    <property type="component" value="Unassembled WGS sequence"/>
</dbReference>
<dbReference type="Pfam" id="PF07992">
    <property type="entry name" value="Pyr_redox_2"/>
    <property type="match status" value="1"/>
</dbReference>
<feature type="binding site" evidence="5">
    <location>
        <position position="460"/>
    </location>
    <ligand>
        <name>FAD</name>
        <dbReference type="ChEBI" id="CHEBI:57692"/>
    </ligand>
</feature>
<dbReference type="GO" id="GO:0050660">
    <property type="term" value="F:flavin adenine dinucleotide binding"/>
    <property type="evidence" value="ECO:0007669"/>
    <property type="project" value="UniProtKB-UniRule"/>
</dbReference>
<comment type="cofactor">
    <cofactor evidence="5">
        <name>FAD</name>
        <dbReference type="ChEBI" id="CHEBI:57692"/>
    </cofactor>
    <text evidence="5">Binds 1 FAD per subunit.</text>
</comment>
<feature type="domain" description="FAD/NAD(P)-binding" evidence="6">
    <location>
        <begin position="135"/>
        <end position="426"/>
    </location>
</feature>
<accession>A0AB33VE51</accession>
<proteinExistence type="inferred from homology"/>
<keyword evidence="1 5" id="KW-0285">Flavoprotein</keyword>
<dbReference type="PANTHER" id="PTHR48105">
    <property type="entry name" value="THIOREDOXIN REDUCTASE 1-RELATED-RELATED"/>
    <property type="match status" value="1"/>
</dbReference>
<organism evidence="7 8">
    <name type="scientific">Ralstonia solanacearum (strain UW551)</name>
    <dbReference type="NCBI Taxonomy" id="342110"/>
    <lineage>
        <taxon>Bacteria</taxon>
        <taxon>Pseudomonadati</taxon>
        <taxon>Pseudomonadota</taxon>
        <taxon>Betaproteobacteria</taxon>
        <taxon>Burkholderiales</taxon>
        <taxon>Burkholderiaceae</taxon>
        <taxon>Ralstonia</taxon>
        <taxon>Ralstonia solanacearum species complex</taxon>
    </lineage>
</organism>
<comment type="subunit">
    <text evidence="5">Homodimer.</text>
</comment>
<evidence type="ECO:0000256" key="4">
    <source>
        <dbReference type="ARBA" id="ARBA00023002"/>
    </source>
</evidence>
<comment type="caution">
    <text evidence="7">The sequence shown here is derived from an EMBL/GenBank/DDBJ whole genome shotgun (WGS) entry which is preliminary data.</text>
</comment>
<feature type="binding site" evidence="5">
    <location>
        <position position="171"/>
    </location>
    <ligand>
        <name>FAD</name>
        <dbReference type="ChEBI" id="CHEBI:57692"/>
    </ligand>
</feature>
<evidence type="ECO:0000259" key="6">
    <source>
        <dbReference type="Pfam" id="PF07992"/>
    </source>
</evidence>
<reference evidence="7 8" key="1">
    <citation type="journal article" date="2006" name="Mol. Plant Microbe Interact.">
        <title>Identification of open reading frames unique to a select agent: Ralstonia solanacearum race 3 biovar 2.</title>
        <authorList>
            <person name="Gabriel D.W."/>
            <person name="Allen C."/>
            <person name="Schell M."/>
            <person name="Denny T.P."/>
            <person name="Greenberg J.T."/>
            <person name="Duan Y.P."/>
            <person name="Flores-Cruz Z."/>
            <person name="Huang Q."/>
            <person name="Clifford J.M."/>
            <person name="Presting G."/>
            <person name="Gonzalez E.T."/>
            <person name="Reddy J."/>
            <person name="Elphinstone J."/>
            <person name="Swanson J."/>
            <person name="Yao J."/>
            <person name="Mulholland V."/>
            <person name="Liu L."/>
            <person name="Farmerie W."/>
            <person name="Patnaikuni M."/>
            <person name="Balogh B."/>
            <person name="Norman D."/>
            <person name="Alvarez A."/>
            <person name="Castillo J.A."/>
            <person name="Jones J."/>
            <person name="Saddler G."/>
            <person name="Walunas T."/>
            <person name="Zhukov A."/>
            <person name="Mikhailova N."/>
        </authorList>
    </citation>
    <scope>NUCLEOTIDE SEQUENCE [LARGE SCALE GENOMIC DNA]</scope>
    <source>
        <strain evidence="7 8">UW551</strain>
    </source>
</reference>
<feature type="binding site" evidence="5">
    <location>
        <position position="216"/>
    </location>
    <ligand>
        <name>FAD</name>
        <dbReference type="ChEBI" id="CHEBI:57692"/>
    </ligand>
</feature>
<evidence type="ECO:0000313" key="8">
    <source>
        <dbReference type="Proteomes" id="UP000005933"/>
    </source>
</evidence>
<dbReference type="SUPFAM" id="SSF51905">
    <property type="entry name" value="FAD/NAD(P)-binding domain"/>
    <property type="match status" value="1"/>
</dbReference>
<gene>
    <name evidence="7" type="ORF">RRSL_01938</name>
</gene>
<evidence type="ECO:0000256" key="2">
    <source>
        <dbReference type="ARBA" id="ARBA00022827"/>
    </source>
</evidence>
<sequence>MPSDSAASRAAAWPPTSSWSVNAHSVTPWAAARAATSRGASRPSDTVEWQCRSALMRVEAERLSIPPFYCPGAAKGDCRAYAAMPGKTRLAVLALAAWALQRAIVPALFRSLRIAMTAETALPADTVQPVEQRIDVLIVGAGPVGLFAAFEAGVLGLSCVLVDALDRPGGQCTELYPEKPIYDIPALVSCTAQELVDRLMAQCAPFGYPILCGRRAETVETIESEHGRRFRVSTSAGDAFDCAAVLITAGNGAFVPQRVALPEAAALEGRYLHYAVRDTTRFAGKHVVVAGGGDSALDWALALRKTAARVTLVHRREGFRAADASVAEMRAAVAAGEMDFQVGMIGRLDSTPDGTLTGIALRQREGETRLPCDELIALYGLVSEPGPIAGWEVEMRAGRIVVETTAYETSRPGVFAAGDIALYPNKQKLILSGFHEVAMALRRAYRYANPDKTLVHTHTSNDTNLQSRLHVAAQ</sequence>
<evidence type="ECO:0000313" key="7">
    <source>
        <dbReference type="EMBL" id="EAP72244.1"/>
    </source>
</evidence>
<dbReference type="InterPro" id="IPR050097">
    <property type="entry name" value="Ferredoxin-NADP_redctase_2"/>
</dbReference>
<dbReference type="EMBL" id="AAKL01000033">
    <property type="protein sequence ID" value="EAP72244.1"/>
    <property type="molecule type" value="Genomic_DNA"/>
</dbReference>
<dbReference type="AlphaFoldDB" id="A0AB33VE51"/>
<dbReference type="PRINTS" id="PR00469">
    <property type="entry name" value="PNDRDTASEII"/>
</dbReference>
<protein>
    <recommendedName>
        <fullName evidence="5">Ferredoxin--NADP reductase</fullName>
        <shortName evidence="5">FNR</shortName>
        <shortName evidence="5">Fd-NADP(+) reductase</shortName>
        <ecNumber evidence="5">1.18.1.2</ecNumber>
    </recommendedName>
</protein>
<dbReference type="GO" id="GO:0050661">
    <property type="term" value="F:NADP binding"/>
    <property type="evidence" value="ECO:0007669"/>
    <property type="project" value="UniProtKB-UniRule"/>
</dbReference>
<comment type="caution">
    <text evidence="5">Lacks conserved residue(s) required for the propagation of feature annotation.</text>
</comment>
<feature type="binding site" evidence="5">
    <location>
        <position position="419"/>
    </location>
    <ligand>
        <name>FAD</name>
        <dbReference type="ChEBI" id="CHEBI:57692"/>
    </ligand>
</feature>
<evidence type="ECO:0000256" key="5">
    <source>
        <dbReference type="HAMAP-Rule" id="MF_01685"/>
    </source>
</evidence>
<dbReference type="HAMAP" id="MF_01685">
    <property type="entry name" value="FENR2"/>
    <property type="match status" value="1"/>
</dbReference>
<keyword evidence="2 5" id="KW-0274">FAD</keyword>
<comment type="catalytic activity">
    <reaction evidence="5">
        <text>2 reduced [2Fe-2S]-[ferredoxin] + NADP(+) + H(+) = 2 oxidized [2Fe-2S]-[ferredoxin] + NADPH</text>
        <dbReference type="Rhea" id="RHEA:20125"/>
        <dbReference type="Rhea" id="RHEA-COMP:10000"/>
        <dbReference type="Rhea" id="RHEA-COMP:10001"/>
        <dbReference type="ChEBI" id="CHEBI:15378"/>
        <dbReference type="ChEBI" id="CHEBI:33737"/>
        <dbReference type="ChEBI" id="CHEBI:33738"/>
        <dbReference type="ChEBI" id="CHEBI:57783"/>
        <dbReference type="ChEBI" id="CHEBI:58349"/>
        <dbReference type="EC" id="1.18.1.2"/>
    </reaction>
</comment>
<dbReference type="GO" id="GO:0004324">
    <property type="term" value="F:ferredoxin-NADP+ reductase activity"/>
    <property type="evidence" value="ECO:0007669"/>
    <property type="project" value="UniProtKB-UniRule"/>
</dbReference>
<dbReference type="EC" id="1.18.1.2" evidence="5"/>
<feature type="binding site" evidence="5">
    <location>
        <position position="254"/>
    </location>
    <ligand>
        <name>FAD</name>
        <dbReference type="ChEBI" id="CHEBI:57692"/>
    </ligand>
</feature>
<evidence type="ECO:0000256" key="3">
    <source>
        <dbReference type="ARBA" id="ARBA00022857"/>
    </source>
</evidence>
<name>A0AB33VE51_RALSU</name>
<feature type="binding site" evidence="5">
    <location>
        <position position="163"/>
    </location>
    <ligand>
        <name>FAD</name>
        <dbReference type="ChEBI" id="CHEBI:57692"/>
    </ligand>
</feature>
<dbReference type="InterPro" id="IPR023753">
    <property type="entry name" value="FAD/NAD-binding_dom"/>
</dbReference>
<dbReference type="InterPro" id="IPR022890">
    <property type="entry name" value="Fd--NADP_Rdtase_type_2"/>
</dbReference>
<keyword evidence="4 5" id="KW-0560">Oxidoreductase</keyword>
<dbReference type="PRINTS" id="PR00368">
    <property type="entry name" value="FADPNR"/>
</dbReference>
<evidence type="ECO:0000256" key="1">
    <source>
        <dbReference type="ARBA" id="ARBA00022630"/>
    </source>
</evidence>
<keyword evidence="3 5" id="KW-0521">NADP</keyword>
<feature type="binding site" evidence="5">
    <location>
        <position position="176"/>
    </location>
    <ligand>
        <name>FAD</name>
        <dbReference type="ChEBI" id="CHEBI:57692"/>
    </ligand>
</feature>
<dbReference type="Gene3D" id="3.50.50.60">
    <property type="entry name" value="FAD/NAD(P)-binding domain"/>
    <property type="match status" value="2"/>
</dbReference>
<comment type="similarity">
    <text evidence="5">Belongs to the ferredoxin--NADP reductase type 2 family.</text>
</comment>
<dbReference type="InterPro" id="IPR036188">
    <property type="entry name" value="FAD/NAD-bd_sf"/>
</dbReference>